<dbReference type="InterPro" id="IPR015995">
    <property type="entry name" value="MlrC_N"/>
</dbReference>
<dbReference type="Pfam" id="PF07364">
    <property type="entry name" value="DUF1485"/>
    <property type="match status" value="1"/>
</dbReference>
<evidence type="ECO:0000313" key="4">
    <source>
        <dbReference type="EMBL" id="MFC7421945.1"/>
    </source>
</evidence>
<dbReference type="Pfam" id="PF07171">
    <property type="entry name" value="MlrC_C"/>
    <property type="match status" value="1"/>
</dbReference>
<keyword evidence="1" id="KW-0645">Protease</keyword>
<evidence type="ECO:0000259" key="2">
    <source>
        <dbReference type="Pfam" id="PF07171"/>
    </source>
</evidence>
<dbReference type="RefSeq" id="WP_380189641.1">
    <property type="nucleotide sequence ID" value="NZ_JBHTBQ010000044.1"/>
</dbReference>
<evidence type="ECO:0000256" key="1">
    <source>
        <dbReference type="PIRNR" id="PIRNR012702"/>
    </source>
</evidence>
<feature type="domain" description="Microcystin LR degradation protein MlrC C-terminal" evidence="2">
    <location>
        <begin position="304"/>
        <end position="475"/>
    </location>
</feature>
<accession>A0ABW2R2E2</accession>
<comment type="caution">
    <text evidence="4">The sequence shown here is derived from an EMBL/GenBank/DDBJ whole genome shotgun (WGS) entry which is preliminary data.</text>
</comment>
<keyword evidence="5" id="KW-1185">Reference proteome</keyword>
<evidence type="ECO:0000313" key="5">
    <source>
        <dbReference type="Proteomes" id="UP001596473"/>
    </source>
</evidence>
<name>A0ABW2R2E2_9NEIS</name>
<sequence length="490" mass="51758">MQRIAVAGIQHETNTFASMPTTMAHFIEADAWPGLTQGEAVFAAVAGANLPLAGAIAALEADGLHVLPLLWASANPSGRVEDAAFEALWAMFELALLNAGPFDGVYLDLHGALVTERYDDGDGEWLRRTRALLGEQIPIVASLDFHANVSPLMVKSASALVGYRSYPHVDMAETGARAVGLLQRLLVGEQLHSAFVQLPFLISMPWQCSLIEPVARLMQEAEQAEVGDIVSVSFFPGFPLADVADGGPAVLVYAHQADVAQGVAAALARAVESAEAEFDGRLWQSHAALEYAREHARAGHTIVLADTCDNPGGGAGSDAAGIIVDCLSAQMPAVVLGILCDPATAKAAHVAGVGAVLHRAIGRADCSAYGEWKVAGLGNGQFAATGPFYSGCQMDLGQMARLEYQGVTVLVSSRKQQAADQAMFRHLGVEPSEVPVLILKSSVHFRADFGAIAAEILVVEADGEHVADLSRLQYRVCKRRPASRAKAKDL</sequence>
<proteinExistence type="inferred from homology"/>
<keyword evidence="1" id="KW-0482">Metalloprotease</keyword>
<comment type="cofactor">
    <cofactor evidence="1">
        <name>Zn(2+)</name>
        <dbReference type="ChEBI" id="CHEBI:29105"/>
    </cofactor>
    <text evidence="1">Binds 1 zinc ion per subunit.</text>
</comment>
<dbReference type="EMBL" id="JBHTBQ010000044">
    <property type="protein sequence ID" value="MFC7421945.1"/>
    <property type="molecule type" value="Genomic_DNA"/>
</dbReference>
<gene>
    <name evidence="4" type="ORF">ACFQNF_18960</name>
</gene>
<dbReference type="InterPro" id="IPR010799">
    <property type="entry name" value="MlrC_C"/>
</dbReference>
<feature type="domain" description="Microcystin LR degradation protein MlrC N-terminal" evidence="3">
    <location>
        <begin position="3"/>
        <end position="292"/>
    </location>
</feature>
<reference evidence="5" key="1">
    <citation type="journal article" date="2019" name="Int. J. Syst. Evol. Microbiol.">
        <title>The Global Catalogue of Microorganisms (GCM) 10K type strain sequencing project: providing services to taxonomists for standard genome sequencing and annotation.</title>
        <authorList>
            <consortium name="The Broad Institute Genomics Platform"/>
            <consortium name="The Broad Institute Genome Sequencing Center for Infectious Disease"/>
            <person name="Wu L."/>
            <person name="Ma J."/>
        </authorList>
    </citation>
    <scope>NUCLEOTIDE SEQUENCE [LARGE SCALE GENOMIC DNA]</scope>
    <source>
        <strain evidence="5">CCUG 62945</strain>
    </source>
</reference>
<organism evidence="4 5">
    <name type="scientific">Iodobacter arcticus</name>
    <dbReference type="NCBI Taxonomy" id="590593"/>
    <lineage>
        <taxon>Bacteria</taxon>
        <taxon>Pseudomonadati</taxon>
        <taxon>Pseudomonadota</taxon>
        <taxon>Betaproteobacteria</taxon>
        <taxon>Neisseriales</taxon>
        <taxon>Chitinibacteraceae</taxon>
        <taxon>Iodobacter</taxon>
    </lineage>
</organism>
<protein>
    <recommendedName>
        <fullName evidence="1">Microcystinase C</fullName>
        <shortName evidence="1">MlrC</shortName>
    </recommendedName>
</protein>
<dbReference type="InterPro" id="IPR009197">
    <property type="entry name" value="MlrC"/>
</dbReference>
<keyword evidence="1" id="KW-0479">Metal-binding</keyword>
<dbReference type="Proteomes" id="UP001596473">
    <property type="component" value="Unassembled WGS sequence"/>
</dbReference>
<dbReference type="PIRSF" id="PIRSF012702">
    <property type="entry name" value="UCP012702"/>
    <property type="match status" value="1"/>
</dbReference>
<comment type="similarity">
    <text evidence="1">Belongs to the peptidase M81 family.</text>
</comment>
<comment type="function">
    <text evidence="1">Involved in peptidolytic degradation of cyclic heptapeptide hepatotoxin microcystin (MC).</text>
</comment>
<evidence type="ECO:0000259" key="3">
    <source>
        <dbReference type="Pfam" id="PF07364"/>
    </source>
</evidence>
<keyword evidence="1" id="KW-0378">Hydrolase</keyword>